<proteinExistence type="predicted"/>
<name>A0AAV1GZQ0_XYRNO</name>
<protein>
    <submittedName>
        <fullName evidence="1">Uncharacterized protein</fullName>
    </submittedName>
</protein>
<dbReference type="EMBL" id="OY660881">
    <property type="protein sequence ID" value="CAJ1078614.1"/>
    <property type="molecule type" value="Genomic_DNA"/>
</dbReference>
<gene>
    <name evidence="1" type="ORF">XNOV1_A036079</name>
</gene>
<keyword evidence="2" id="KW-1185">Reference proteome</keyword>
<organism evidence="1 2">
    <name type="scientific">Xyrichtys novacula</name>
    <name type="common">Pearly razorfish</name>
    <name type="synonym">Hemipteronotus novacula</name>
    <dbReference type="NCBI Taxonomy" id="13765"/>
    <lineage>
        <taxon>Eukaryota</taxon>
        <taxon>Metazoa</taxon>
        <taxon>Chordata</taxon>
        <taxon>Craniata</taxon>
        <taxon>Vertebrata</taxon>
        <taxon>Euteleostomi</taxon>
        <taxon>Actinopterygii</taxon>
        <taxon>Neopterygii</taxon>
        <taxon>Teleostei</taxon>
        <taxon>Neoteleostei</taxon>
        <taxon>Acanthomorphata</taxon>
        <taxon>Eupercaria</taxon>
        <taxon>Labriformes</taxon>
        <taxon>Labridae</taxon>
        <taxon>Xyrichtys</taxon>
    </lineage>
</organism>
<dbReference type="Proteomes" id="UP001178508">
    <property type="component" value="Chromosome 18"/>
</dbReference>
<evidence type="ECO:0000313" key="2">
    <source>
        <dbReference type="Proteomes" id="UP001178508"/>
    </source>
</evidence>
<sequence>MTIAQHQHLPPLTNGEQDIEYVENFAYLRSNISNTGDVEKDVQTRTGKAAGVFQRLWNIWSSKSASIYQ</sequence>
<accession>A0AAV1GZQ0</accession>
<dbReference type="AlphaFoldDB" id="A0AAV1GZQ0"/>
<reference evidence="1" key="1">
    <citation type="submission" date="2023-08" db="EMBL/GenBank/DDBJ databases">
        <authorList>
            <person name="Alioto T."/>
            <person name="Alioto T."/>
            <person name="Gomez Garrido J."/>
        </authorList>
    </citation>
    <scope>NUCLEOTIDE SEQUENCE</scope>
</reference>
<evidence type="ECO:0000313" key="1">
    <source>
        <dbReference type="EMBL" id="CAJ1078614.1"/>
    </source>
</evidence>